<evidence type="ECO:0000256" key="1">
    <source>
        <dbReference type="SAM" id="MobiDB-lite"/>
    </source>
</evidence>
<name>A0ABY6KYW3_9ARAC</name>
<evidence type="ECO:0000313" key="3">
    <source>
        <dbReference type="EMBL" id="UYV73261.1"/>
    </source>
</evidence>
<feature type="compositionally biased region" description="Basic and acidic residues" evidence="1">
    <location>
        <begin position="163"/>
        <end position="172"/>
    </location>
</feature>
<feature type="compositionally biased region" description="Basic and acidic residues" evidence="1">
    <location>
        <begin position="117"/>
        <end position="131"/>
    </location>
</feature>
<protein>
    <submittedName>
        <fullName evidence="3">SPOPL</fullName>
    </submittedName>
</protein>
<feature type="region of interest" description="Disordered" evidence="1">
    <location>
        <begin position="117"/>
        <end position="182"/>
    </location>
</feature>
<accession>A0ABY6KYW3</accession>
<dbReference type="SMART" id="SM00225">
    <property type="entry name" value="BTB"/>
    <property type="match status" value="1"/>
</dbReference>
<dbReference type="PROSITE" id="PS50097">
    <property type="entry name" value="BTB"/>
    <property type="match status" value="1"/>
</dbReference>
<proteinExistence type="predicted"/>
<dbReference type="InterPro" id="IPR000210">
    <property type="entry name" value="BTB/POZ_dom"/>
</dbReference>
<evidence type="ECO:0000313" key="4">
    <source>
        <dbReference type="Proteomes" id="UP001235939"/>
    </source>
</evidence>
<dbReference type="Proteomes" id="UP001235939">
    <property type="component" value="Chromosome 10"/>
</dbReference>
<evidence type="ECO:0000259" key="2">
    <source>
        <dbReference type="PROSITE" id="PS50097"/>
    </source>
</evidence>
<dbReference type="Gene3D" id="1.10.10.1450">
    <property type="match status" value="1"/>
</dbReference>
<organism evidence="3 4">
    <name type="scientific">Cordylochernes scorpioides</name>
    <dbReference type="NCBI Taxonomy" id="51811"/>
    <lineage>
        <taxon>Eukaryota</taxon>
        <taxon>Metazoa</taxon>
        <taxon>Ecdysozoa</taxon>
        <taxon>Arthropoda</taxon>
        <taxon>Chelicerata</taxon>
        <taxon>Arachnida</taxon>
        <taxon>Pseudoscorpiones</taxon>
        <taxon>Cheliferoidea</taxon>
        <taxon>Chernetidae</taxon>
        <taxon>Cordylochernes</taxon>
    </lineage>
</organism>
<dbReference type="SUPFAM" id="SSF54695">
    <property type="entry name" value="POZ domain"/>
    <property type="match status" value="1"/>
</dbReference>
<sequence length="559" mass="63914">MDMPRRSRPLIGRNTAASRRYRNARAIETPLQSETRLALRRLRYSEARVAATQTLQVPVQRIQLWTHKPFSVDQLKNGASGSSLARKYGVGNATIADIKKNSDAITNYISALDNEDGRAGDGWPGDHRQVKPGEPGCREGSVGQGGDQRKSGGGRDGSNSVEPRGDRGEQTDRNALLQPERTKPEVQTVLTRFFKGVAEVSILNLTNEETNKKCVEFFTDAQFHKFISSEYLNENAADLLPEDKLTLYFKISLYEMVTSTIPLDPIKVTECRISNDFLFLLESKELSDVVLKADNNQEIHAHKAILSARSSVFAAMFRNDMKENKENTVDLSHIKYEVLVEVVKYIYTGTSTNLPQMAEQILPLAAMYELERLKHLCEKELSARVTIDTATKLLILADNHSAQQLKEYIINYIKAETAEILNSNDWNMMLSHPIQQQQKALLRHFSLIRILQARKCVLDRLRFLPIKKMDQRTCIKFCVKNEIKCADAFRMLTLAYGEATLDRSNVYRWYKMFSEGREDVKDEERARRPSTSTTDKKLMKWRKLYWPIVESPLEKLLRT</sequence>
<feature type="domain" description="BTB" evidence="2">
    <location>
        <begin position="287"/>
        <end position="349"/>
    </location>
</feature>
<dbReference type="Gene3D" id="3.30.710.10">
    <property type="entry name" value="Potassium Channel Kv1.1, Chain A"/>
    <property type="match status" value="1"/>
</dbReference>
<dbReference type="EMBL" id="CP092872">
    <property type="protein sequence ID" value="UYV73261.1"/>
    <property type="molecule type" value="Genomic_DNA"/>
</dbReference>
<dbReference type="PANTHER" id="PTHR24413">
    <property type="entry name" value="SPECKLE-TYPE POZ PROTEIN"/>
    <property type="match status" value="1"/>
</dbReference>
<dbReference type="Pfam" id="PF17906">
    <property type="entry name" value="HTH_48"/>
    <property type="match status" value="1"/>
</dbReference>
<dbReference type="InterPro" id="IPR041426">
    <property type="entry name" value="Mos1_HTH"/>
</dbReference>
<dbReference type="Pfam" id="PF00651">
    <property type="entry name" value="BTB"/>
    <property type="match status" value="1"/>
</dbReference>
<reference evidence="3 4" key="1">
    <citation type="submission" date="2022-01" db="EMBL/GenBank/DDBJ databases">
        <title>A chromosomal length assembly of Cordylochernes scorpioides.</title>
        <authorList>
            <person name="Zeh D."/>
            <person name="Zeh J."/>
        </authorList>
    </citation>
    <scope>NUCLEOTIDE SEQUENCE [LARGE SCALE GENOMIC DNA]</scope>
    <source>
        <strain evidence="3">IN4F17</strain>
        <tissue evidence="3">Whole Body</tissue>
    </source>
</reference>
<gene>
    <name evidence="3" type="ORF">LAZ67_10002378</name>
</gene>
<keyword evidence="4" id="KW-1185">Reference proteome</keyword>
<dbReference type="InterPro" id="IPR011333">
    <property type="entry name" value="SKP1/BTB/POZ_sf"/>
</dbReference>